<proteinExistence type="predicted"/>
<dbReference type="InterPro" id="IPR050316">
    <property type="entry name" value="Tyrosinase/Hemocyanin"/>
</dbReference>
<protein>
    <submittedName>
        <fullName evidence="5">Di-copper centre-containing protein</fullName>
    </submittedName>
</protein>
<dbReference type="PANTHER" id="PTHR11474:SF126">
    <property type="entry name" value="TYROSINASE-LIKE PROTEIN TYR-1-RELATED"/>
    <property type="match status" value="1"/>
</dbReference>
<organism evidence="5 6">
    <name type="scientific">Coprinopsis marcescibilis</name>
    <name type="common">Agaric fungus</name>
    <name type="synonym">Psathyrella marcescibilis</name>
    <dbReference type="NCBI Taxonomy" id="230819"/>
    <lineage>
        <taxon>Eukaryota</taxon>
        <taxon>Fungi</taxon>
        <taxon>Dikarya</taxon>
        <taxon>Basidiomycota</taxon>
        <taxon>Agaricomycotina</taxon>
        <taxon>Agaricomycetes</taxon>
        <taxon>Agaricomycetidae</taxon>
        <taxon>Agaricales</taxon>
        <taxon>Agaricineae</taxon>
        <taxon>Psathyrellaceae</taxon>
        <taxon>Coprinopsis</taxon>
    </lineage>
</organism>
<accession>A0A5C3KWD5</accession>
<evidence type="ECO:0000256" key="1">
    <source>
        <dbReference type="ARBA" id="ARBA00022723"/>
    </source>
</evidence>
<dbReference type="InterPro" id="IPR002227">
    <property type="entry name" value="Tyrosinase_Cu-bd"/>
</dbReference>
<dbReference type="SUPFAM" id="SSF48056">
    <property type="entry name" value="Di-copper centre-containing domain"/>
    <property type="match status" value="1"/>
</dbReference>
<dbReference type="PANTHER" id="PTHR11474">
    <property type="entry name" value="TYROSINASE FAMILY MEMBER"/>
    <property type="match status" value="1"/>
</dbReference>
<dbReference type="GO" id="GO:0016491">
    <property type="term" value="F:oxidoreductase activity"/>
    <property type="evidence" value="ECO:0007669"/>
    <property type="project" value="InterPro"/>
</dbReference>
<feature type="region of interest" description="Disordered" evidence="3">
    <location>
        <begin position="1"/>
        <end position="29"/>
    </location>
</feature>
<reference evidence="5 6" key="1">
    <citation type="journal article" date="2019" name="Nat. Ecol. Evol.">
        <title>Megaphylogeny resolves global patterns of mushroom evolution.</title>
        <authorList>
            <person name="Varga T."/>
            <person name="Krizsan K."/>
            <person name="Foldi C."/>
            <person name="Dima B."/>
            <person name="Sanchez-Garcia M."/>
            <person name="Sanchez-Ramirez S."/>
            <person name="Szollosi G.J."/>
            <person name="Szarkandi J.G."/>
            <person name="Papp V."/>
            <person name="Albert L."/>
            <person name="Andreopoulos W."/>
            <person name="Angelini C."/>
            <person name="Antonin V."/>
            <person name="Barry K.W."/>
            <person name="Bougher N.L."/>
            <person name="Buchanan P."/>
            <person name="Buyck B."/>
            <person name="Bense V."/>
            <person name="Catcheside P."/>
            <person name="Chovatia M."/>
            <person name="Cooper J."/>
            <person name="Damon W."/>
            <person name="Desjardin D."/>
            <person name="Finy P."/>
            <person name="Geml J."/>
            <person name="Haridas S."/>
            <person name="Hughes K."/>
            <person name="Justo A."/>
            <person name="Karasinski D."/>
            <person name="Kautmanova I."/>
            <person name="Kiss B."/>
            <person name="Kocsube S."/>
            <person name="Kotiranta H."/>
            <person name="LaButti K.M."/>
            <person name="Lechner B.E."/>
            <person name="Liimatainen K."/>
            <person name="Lipzen A."/>
            <person name="Lukacs Z."/>
            <person name="Mihaltcheva S."/>
            <person name="Morgado L.N."/>
            <person name="Niskanen T."/>
            <person name="Noordeloos M.E."/>
            <person name="Ohm R.A."/>
            <person name="Ortiz-Santana B."/>
            <person name="Ovrebo C."/>
            <person name="Racz N."/>
            <person name="Riley R."/>
            <person name="Savchenko A."/>
            <person name="Shiryaev A."/>
            <person name="Soop K."/>
            <person name="Spirin V."/>
            <person name="Szebenyi C."/>
            <person name="Tomsovsky M."/>
            <person name="Tulloss R.E."/>
            <person name="Uehling J."/>
            <person name="Grigoriev I.V."/>
            <person name="Vagvolgyi C."/>
            <person name="Papp T."/>
            <person name="Martin F.M."/>
            <person name="Miettinen O."/>
            <person name="Hibbett D.S."/>
            <person name="Nagy L.G."/>
        </authorList>
    </citation>
    <scope>NUCLEOTIDE SEQUENCE [LARGE SCALE GENOMIC DNA]</scope>
    <source>
        <strain evidence="5 6">CBS 121175</strain>
    </source>
</reference>
<evidence type="ECO:0000256" key="3">
    <source>
        <dbReference type="SAM" id="MobiDB-lite"/>
    </source>
</evidence>
<dbReference type="PROSITE" id="PS00498">
    <property type="entry name" value="TYROSINASE_2"/>
    <property type="match status" value="1"/>
</dbReference>
<feature type="domain" description="Tyrosinase copper-binding" evidence="4">
    <location>
        <begin position="129"/>
        <end position="140"/>
    </location>
</feature>
<dbReference type="EMBL" id="ML210205">
    <property type="protein sequence ID" value="TFK24173.1"/>
    <property type="molecule type" value="Genomic_DNA"/>
</dbReference>
<dbReference type="Gene3D" id="1.10.1280.10">
    <property type="entry name" value="Di-copper center containing domain from catechol oxidase"/>
    <property type="match status" value="1"/>
</dbReference>
<name>A0A5C3KWD5_COPMA</name>
<evidence type="ECO:0000313" key="5">
    <source>
        <dbReference type="EMBL" id="TFK24173.1"/>
    </source>
</evidence>
<dbReference type="Pfam" id="PF00264">
    <property type="entry name" value="Tyrosinase"/>
    <property type="match status" value="1"/>
</dbReference>
<keyword evidence="6" id="KW-1185">Reference proteome</keyword>
<dbReference type="InterPro" id="IPR008922">
    <property type="entry name" value="Di-copper_centre_dom_sf"/>
</dbReference>
<dbReference type="Proteomes" id="UP000307440">
    <property type="component" value="Unassembled WGS sequence"/>
</dbReference>
<evidence type="ECO:0000256" key="2">
    <source>
        <dbReference type="ARBA" id="ARBA00023008"/>
    </source>
</evidence>
<evidence type="ECO:0000313" key="6">
    <source>
        <dbReference type="Proteomes" id="UP000307440"/>
    </source>
</evidence>
<dbReference type="OrthoDB" id="2978214at2759"/>
<keyword evidence="2" id="KW-0186">Copper</keyword>
<evidence type="ECO:0000259" key="4">
    <source>
        <dbReference type="PROSITE" id="PS00498"/>
    </source>
</evidence>
<keyword evidence="1" id="KW-0479">Metal-binding</keyword>
<dbReference type="GO" id="GO:0046872">
    <property type="term" value="F:metal ion binding"/>
    <property type="evidence" value="ECO:0007669"/>
    <property type="project" value="UniProtKB-KW"/>
</dbReference>
<dbReference type="AlphaFoldDB" id="A0A5C3KWD5"/>
<gene>
    <name evidence="5" type="ORF">FA15DRAFT_432185</name>
</gene>
<sequence>MSASPIFDATTGFGGDGVPGTYTPPPDPHNEAGIIPRIYRGCIGDGPFKDTKIHLGPGKLVTTHCIVRGISEGTRRGMTSANVAAVISLAGTYERLRVMVDSFANGMIHGAGHATVGGEMLNIYSAGADPLFYLHHANLDRVWWKWQQADPEKRMYDVSGPTTQGGKEEVTLDFMLDFPALGPNVTVREIMDAGQAPGCFEYDY</sequence>